<dbReference type="PANTHER" id="PTHR45639">
    <property type="entry name" value="HSC70CB, ISOFORM G-RELATED"/>
    <property type="match status" value="1"/>
</dbReference>
<comment type="similarity">
    <text evidence="1">Belongs to the heat shock protein 70 family.</text>
</comment>
<feature type="compositionally biased region" description="Low complexity" evidence="6">
    <location>
        <begin position="417"/>
        <end position="431"/>
    </location>
</feature>
<keyword evidence="4" id="KW-0346">Stress response</keyword>
<feature type="compositionally biased region" description="Pro residues" evidence="6">
    <location>
        <begin position="539"/>
        <end position="560"/>
    </location>
</feature>
<evidence type="ECO:0000256" key="3">
    <source>
        <dbReference type="ARBA" id="ARBA00022840"/>
    </source>
</evidence>
<feature type="compositionally biased region" description="Pro residues" evidence="6">
    <location>
        <begin position="568"/>
        <end position="578"/>
    </location>
</feature>
<organism evidence="8 9">
    <name type="scientific">Phytohabitans kaempferiae</name>
    <dbReference type="NCBI Taxonomy" id="1620943"/>
    <lineage>
        <taxon>Bacteria</taxon>
        <taxon>Bacillati</taxon>
        <taxon>Actinomycetota</taxon>
        <taxon>Actinomycetes</taxon>
        <taxon>Micromonosporales</taxon>
        <taxon>Micromonosporaceae</taxon>
    </lineage>
</organism>
<keyword evidence="7" id="KW-1133">Transmembrane helix</keyword>
<dbReference type="InterPro" id="IPR018181">
    <property type="entry name" value="Heat_shock_70_CS"/>
</dbReference>
<dbReference type="PRINTS" id="PR00301">
    <property type="entry name" value="HEATSHOCK70"/>
</dbReference>
<sequence>MPADRTPTSGHALGIDFGTSHTVAVVRWPDGRARPLLVDGSPLLPSAVYAEPGGDLIVGRDAVHSARLDPARFEPNPKRRIDDGTLLLGDREVPVGDLVTAVIARVAEEWDRTVGRVRPEITLTCPATWGATRRRLLADAAARAGFDGVRLVAEPVAAATYFAKVLGREVPIGSVVVVHDFGAGTFDASVVARKATGFEVLAVDGRDDIGGLDVDAAIVAHLEKTYAERDRAAWERLANPSTVEERRAKRQLWDDVRVAKERLSRSPSADLMLPLLDIDVHLTRVELEQLATPILDQTVRVTQGVMRWAKLPEGQVAGVFLVGGSSRMPLMATLLHRALGEAPEVIEQPELVVAEGSILAGAALLASAPPAPGPATALMRPVSPAPGPARVLPPGELPSTTPAGGVVPSSPAPVGAPPAALAPGTAASGAAVPGPAGLAAAPGGSLPGQGAAVPGAGGLVAGPGGSVPGQGAAVPGPGGSAPEQGTGGSPPPRTVGRVIVPGAQPPAGRARTPAAPPSATKPLPRYEEPTSPPAAGATYPPPAATYPPPSAPSSPSPPFSPAARPHSPAGPPHMPATPPHASAAQPHSPAAPRYPAASAPRYPQAPPSRPPQVAPHVPQAPPAAPRTQPEPARGKTRRRPGFIVRAIRALVITTLLVVVPVAAGIFAFAAARDEDPSQVVRSIVDWIQSRVESE</sequence>
<evidence type="ECO:0000256" key="7">
    <source>
        <dbReference type="SAM" id="Phobius"/>
    </source>
</evidence>
<keyword evidence="2" id="KW-0547">Nucleotide-binding</keyword>
<reference evidence="8 9" key="1">
    <citation type="submission" date="2024-09" db="EMBL/GenBank/DDBJ databases">
        <authorList>
            <person name="Sun Q."/>
            <person name="Mori K."/>
        </authorList>
    </citation>
    <scope>NUCLEOTIDE SEQUENCE [LARGE SCALE GENOMIC DNA]</scope>
    <source>
        <strain evidence="8 9">TBRC 3947</strain>
    </source>
</reference>
<evidence type="ECO:0000256" key="2">
    <source>
        <dbReference type="ARBA" id="ARBA00022741"/>
    </source>
</evidence>
<protein>
    <submittedName>
        <fullName evidence="8">Hsp70 family protein</fullName>
    </submittedName>
</protein>
<accession>A0ABV6M6I2</accession>
<dbReference type="Proteomes" id="UP001589867">
    <property type="component" value="Unassembled WGS sequence"/>
</dbReference>
<name>A0ABV6M6I2_9ACTN</name>
<feature type="transmembrane region" description="Helical" evidence="7">
    <location>
        <begin position="646"/>
        <end position="671"/>
    </location>
</feature>
<evidence type="ECO:0000256" key="5">
    <source>
        <dbReference type="ARBA" id="ARBA00023186"/>
    </source>
</evidence>
<dbReference type="EMBL" id="JBHLUH010000040">
    <property type="protein sequence ID" value="MFC0530058.1"/>
    <property type="molecule type" value="Genomic_DNA"/>
</dbReference>
<keyword evidence="7" id="KW-0472">Membrane</keyword>
<dbReference type="Gene3D" id="3.90.640.10">
    <property type="entry name" value="Actin, Chain A, domain 4"/>
    <property type="match status" value="1"/>
</dbReference>
<dbReference type="Pfam" id="PF00012">
    <property type="entry name" value="HSP70"/>
    <property type="match status" value="1"/>
</dbReference>
<keyword evidence="7" id="KW-0812">Transmembrane</keyword>
<evidence type="ECO:0000256" key="4">
    <source>
        <dbReference type="ARBA" id="ARBA00023016"/>
    </source>
</evidence>
<keyword evidence="3" id="KW-0067">ATP-binding</keyword>
<dbReference type="SUPFAM" id="SSF53067">
    <property type="entry name" value="Actin-like ATPase domain"/>
    <property type="match status" value="2"/>
</dbReference>
<evidence type="ECO:0000313" key="9">
    <source>
        <dbReference type="Proteomes" id="UP001589867"/>
    </source>
</evidence>
<feature type="region of interest" description="Disordered" evidence="6">
    <location>
        <begin position="462"/>
        <end position="637"/>
    </location>
</feature>
<dbReference type="InterPro" id="IPR013126">
    <property type="entry name" value="Hsp_70_fam"/>
</dbReference>
<evidence type="ECO:0000256" key="6">
    <source>
        <dbReference type="SAM" id="MobiDB-lite"/>
    </source>
</evidence>
<feature type="compositionally biased region" description="Pro residues" evidence="6">
    <location>
        <begin position="603"/>
        <end position="624"/>
    </location>
</feature>
<comment type="caution">
    <text evidence="8">The sequence shown here is derived from an EMBL/GenBank/DDBJ whole genome shotgun (WGS) entry which is preliminary data.</text>
</comment>
<proteinExistence type="inferred from homology"/>
<dbReference type="RefSeq" id="WP_377253156.1">
    <property type="nucleotide sequence ID" value="NZ_JBHLUH010000040.1"/>
</dbReference>
<dbReference type="Gene3D" id="3.30.420.40">
    <property type="match status" value="2"/>
</dbReference>
<keyword evidence="5" id="KW-0143">Chaperone</keyword>
<feature type="region of interest" description="Disordered" evidence="6">
    <location>
        <begin position="376"/>
        <end position="431"/>
    </location>
</feature>
<feature type="compositionally biased region" description="Low complexity" evidence="6">
    <location>
        <begin position="501"/>
        <end position="523"/>
    </location>
</feature>
<dbReference type="InterPro" id="IPR043129">
    <property type="entry name" value="ATPase_NBD"/>
</dbReference>
<feature type="compositionally biased region" description="Low complexity" evidence="6">
    <location>
        <begin position="579"/>
        <end position="602"/>
    </location>
</feature>
<evidence type="ECO:0000256" key="1">
    <source>
        <dbReference type="ARBA" id="ARBA00007381"/>
    </source>
</evidence>
<evidence type="ECO:0000313" key="8">
    <source>
        <dbReference type="EMBL" id="MFC0530058.1"/>
    </source>
</evidence>
<dbReference type="PROSITE" id="PS01036">
    <property type="entry name" value="HSP70_3"/>
    <property type="match status" value="1"/>
</dbReference>
<keyword evidence="9" id="KW-1185">Reference proteome</keyword>
<gene>
    <name evidence="8" type="ORF">ACFFIA_20555</name>
</gene>